<gene>
    <name evidence="1" type="ORF">LNN31_13835</name>
</gene>
<protein>
    <submittedName>
        <fullName evidence="1">Uncharacterized protein</fullName>
    </submittedName>
</protein>
<dbReference type="Proteomes" id="UP001163550">
    <property type="component" value="Chromosome"/>
</dbReference>
<accession>A0ABY6HE84</accession>
<evidence type="ECO:0000313" key="1">
    <source>
        <dbReference type="EMBL" id="UYO61856.1"/>
    </source>
</evidence>
<name>A0ABY6HE84_9FIRM</name>
<keyword evidence="2" id="KW-1185">Reference proteome</keyword>
<evidence type="ECO:0000313" key="2">
    <source>
        <dbReference type="Proteomes" id="UP001163550"/>
    </source>
</evidence>
<dbReference type="RefSeq" id="WP_263992651.1">
    <property type="nucleotide sequence ID" value="NZ_CP087994.1"/>
</dbReference>
<reference evidence="1" key="1">
    <citation type="submission" date="2021-11" db="EMBL/GenBank/DDBJ databases">
        <title>Isoprene-degrading acetogen.</title>
        <authorList>
            <person name="Yang Y."/>
            <person name="Jin H."/>
            <person name="Yan J."/>
        </authorList>
    </citation>
    <scope>NUCLEOTIDE SEQUENCE</scope>
    <source>
        <strain evidence="1">Berkeley</strain>
    </source>
</reference>
<sequence length="74" mass="8326">MKNLSSQTIIEFVTEHTVVADKELLMRFSCPHTYGHDHGYAWGRPTYCNGGRLRNGEDVCKKCWGRPIGELAGS</sequence>
<proteinExistence type="predicted"/>
<dbReference type="EMBL" id="CP087994">
    <property type="protein sequence ID" value="UYO61856.1"/>
    <property type="molecule type" value="Genomic_DNA"/>
</dbReference>
<organism evidence="1 2">
    <name type="scientific">Acetobacterium wieringae</name>
    <dbReference type="NCBI Taxonomy" id="52694"/>
    <lineage>
        <taxon>Bacteria</taxon>
        <taxon>Bacillati</taxon>
        <taxon>Bacillota</taxon>
        <taxon>Clostridia</taxon>
        <taxon>Eubacteriales</taxon>
        <taxon>Eubacteriaceae</taxon>
        <taxon>Acetobacterium</taxon>
    </lineage>
</organism>